<evidence type="ECO:0000313" key="2">
    <source>
        <dbReference type="EMBL" id="MBC8529927.1"/>
    </source>
</evidence>
<dbReference type="EMBL" id="JACRSO010000005">
    <property type="protein sequence ID" value="MBC8529927.1"/>
    <property type="molecule type" value="Genomic_DNA"/>
</dbReference>
<dbReference type="Proteomes" id="UP000654279">
    <property type="component" value="Unassembled WGS sequence"/>
</dbReference>
<feature type="transmembrane region" description="Helical" evidence="1">
    <location>
        <begin position="142"/>
        <end position="160"/>
    </location>
</feature>
<keyword evidence="3" id="KW-1185">Reference proteome</keyword>
<feature type="transmembrane region" description="Helical" evidence="1">
    <location>
        <begin position="166"/>
        <end position="184"/>
    </location>
</feature>
<evidence type="ECO:0000256" key="1">
    <source>
        <dbReference type="SAM" id="Phobius"/>
    </source>
</evidence>
<reference evidence="2" key="1">
    <citation type="submission" date="2020-08" db="EMBL/GenBank/DDBJ databases">
        <title>Genome public.</title>
        <authorList>
            <person name="Liu C."/>
            <person name="Sun Q."/>
        </authorList>
    </citation>
    <scope>NUCLEOTIDE SEQUENCE</scope>
    <source>
        <strain evidence="2">NSJ-44</strain>
    </source>
</reference>
<feature type="transmembrane region" description="Helical" evidence="1">
    <location>
        <begin position="82"/>
        <end position="99"/>
    </location>
</feature>
<sequence length="198" mass="21066">MPVGYIIVVVLIILFAFDALPDWDARLHVKKIWLLAALAALALSGFARGVNLGNLLWFNPIALALVLGFGAALICKQGVRGLLGPVFAIMLGTLLRVGFAELLDQWFYPSFWMLGLIEGVFAFGLGLTPIGSVSCALIGPPVSQIVYGIFAGAGGVSVAIGDAFSAQMVAVATAGALSLVLQWAQYRRRARRLQVPLR</sequence>
<gene>
    <name evidence="2" type="ORF">H8699_10855</name>
</gene>
<protein>
    <submittedName>
        <fullName evidence="2">Uncharacterized protein</fullName>
    </submittedName>
</protein>
<feature type="transmembrane region" description="Helical" evidence="1">
    <location>
        <begin position="32"/>
        <end position="50"/>
    </location>
</feature>
<name>A0A926D1Q3_9FIRM</name>
<dbReference type="RefSeq" id="WP_249285707.1">
    <property type="nucleotide sequence ID" value="NZ_JACRSO010000005.1"/>
</dbReference>
<keyword evidence="1" id="KW-1133">Transmembrane helix</keyword>
<proteinExistence type="predicted"/>
<keyword evidence="1" id="KW-0812">Transmembrane</keyword>
<keyword evidence="1" id="KW-0472">Membrane</keyword>
<feature type="transmembrane region" description="Helical" evidence="1">
    <location>
        <begin position="111"/>
        <end position="130"/>
    </location>
</feature>
<organism evidence="2 3">
    <name type="scientific">Luoshenia tenuis</name>
    <dbReference type="NCBI Taxonomy" id="2763654"/>
    <lineage>
        <taxon>Bacteria</taxon>
        <taxon>Bacillati</taxon>
        <taxon>Bacillota</taxon>
        <taxon>Clostridia</taxon>
        <taxon>Christensenellales</taxon>
        <taxon>Christensenellaceae</taxon>
        <taxon>Luoshenia</taxon>
    </lineage>
</organism>
<evidence type="ECO:0000313" key="3">
    <source>
        <dbReference type="Proteomes" id="UP000654279"/>
    </source>
</evidence>
<feature type="transmembrane region" description="Helical" evidence="1">
    <location>
        <begin position="6"/>
        <end position="25"/>
    </location>
</feature>
<feature type="transmembrane region" description="Helical" evidence="1">
    <location>
        <begin position="56"/>
        <end position="75"/>
    </location>
</feature>
<dbReference type="AlphaFoldDB" id="A0A926D1Q3"/>
<accession>A0A926D1Q3</accession>
<comment type="caution">
    <text evidence="2">The sequence shown here is derived from an EMBL/GenBank/DDBJ whole genome shotgun (WGS) entry which is preliminary data.</text>
</comment>